<organism evidence="2 3">
    <name type="scientific">Blepharisma stoltei</name>
    <dbReference type="NCBI Taxonomy" id="1481888"/>
    <lineage>
        <taxon>Eukaryota</taxon>
        <taxon>Sar</taxon>
        <taxon>Alveolata</taxon>
        <taxon>Ciliophora</taxon>
        <taxon>Postciliodesmatophora</taxon>
        <taxon>Heterotrichea</taxon>
        <taxon>Heterotrichida</taxon>
        <taxon>Blepharismidae</taxon>
        <taxon>Blepharisma</taxon>
    </lineage>
</organism>
<evidence type="ECO:0000313" key="3">
    <source>
        <dbReference type="Proteomes" id="UP001162131"/>
    </source>
</evidence>
<evidence type="ECO:0000313" key="2">
    <source>
        <dbReference type="EMBL" id="CAG9313917.1"/>
    </source>
</evidence>
<reference evidence="2" key="1">
    <citation type="submission" date="2021-09" db="EMBL/GenBank/DDBJ databases">
        <authorList>
            <consortium name="AG Swart"/>
            <person name="Singh M."/>
            <person name="Singh A."/>
            <person name="Seah K."/>
            <person name="Emmerich C."/>
        </authorList>
    </citation>
    <scope>NUCLEOTIDE SEQUENCE</scope>
    <source>
        <strain evidence="2">ATCC30299</strain>
    </source>
</reference>
<feature type="compositionally biased region" description="Polar residues" evidence="1">
    <location>
        <begin position="1"/>
        <end position="12"/>
    </location>
</feature>
<gene>
    <name evidence="2" type="ORF">BSTOLATCC_MIC9718</name>
</gene>
<proteinExistence type="predicted"/>
<name>A0AAU9IL38_9CILI</name>
<evidence type="ECO:0000256" key="1">
    <source>
        <dbReference type="SAM" id="MobiDB-lite"/>
    </source>
</evidence>
<dbReference type="AlphaFoldDB" id="A0AAU9IL38"/>
<protein>
    <submittedName>
        <fullName evidence="2">Uncharacterized protein</fullName>
    </submittedName>
</protein>
<dbReference type="EMBL" id="CAJZBQ010000011">
    <property type="protein sequence ID" value="CAG9313917.1"/>
    <property type="molecule type" value="Genomic_DNA"/>
</dbReference>
<feature type="compositionally biased region" description="Basic and acidic residues" evidence="1">
    <location>
        <begin position="21"/>
        <end position="30"/>
    </location>
</feature>
<sequence length="68" mass="7395">MGCTANIKSRPSTGDEEMPEEKDTKLSDFPKADLSLSLPAKGKHFKIRVFNPSTNGLISEPTVETTNS</sequence>
<keyword evidence="3" id="KW-1185">Reference proteome</keyword>
<feature type="region of interest" description="Disordered" evidence="1">
    <location>
        <begin position="1"/>
        <end position="30"/>
    </location>
</feature>
<dbReference type="Proteomes" id="UP001162131">
    <property type="component" value="Unassembled WGS sequence"/>
</dbReference>
<accession>A0AAU9IL38</accession>
<comment type="caution">
    <text evidence="2">The sequence shown here is derived from an EMBL/GenBank/DDBJ whole genome shotgun (WGS) entry which is preliminary data.</text>
</comment>